<keyword evidence="7" id="KW-0540">Nuclease</keyword>
<evidence type="ECO:0000256" key="1">
    <source>
        <dbReference type="ARBA" id="ARBA00001966"/>
    </source>
</evidence>
<dbReference type="PIRSF" id="PIRSF001435">
    <property type="entry name" value="Nth"/>
    <property type="match status" value="1"/>
</dbReference>
<dbReference type="InterPro" id="IPR003265">
    <property type="entry name" value="HhH-GPD_domain"/>
</dbReference>
<dbReference type="PANTHER" id="PTHR10359:SF19">
    <property type="entry name" value="DNA REPAIR GLYCOSYLASE MJ1434-RELATED"/>
    <property type="match status" value="1"/>
</dbReference>
<dbReference type="InterPro" id="IPR011257">
    <property type="entry name" value="DNA_glycosylase"/>
</dbReference>
<keyword evidence="3" id="KW-0479">Metal-binding</keyword>
<keyword evidence="4" id="KW-0408">Iron</keyword>
<comment type="caution">
    <text evidence="7">The sequence shown here is derived from an EMBL/GenBank/DDBJ whole genome shotgun (WGS) entry which is preliminary data.</text>
</comment>
<dbReference type="InterPro" id="IPR023170">
    <property type="entry name" value="HhH_base_excis_C"/>
</dbReference>
<keyword evidence="7" id="KW-0255">Endonuclease</keyword>
<keyword evidence="8" id="KW-1185">Reference proteome</keyword>
<proteinExistence type="predicted"/>
<dbReference type="InterPro" id="IPR003651">
    <property type="entry name" value="Endonuclease3_FeS-loop_motif"/>
</dbReference>
<accession>A0ABV3S9I6</accession>
<evidence type="ECO:0000256" key="5">
    <source>
        <dbReference type="ARBA" id="ARBA00023014"/>
    </source>
</evidence>
<protein>
    <submittedName>
        <fullName evidence="7">Endonuclease</fullName>
    </submittedName>
</protein>
<dbReference type="SUPFAM" id="SSF48150">
    <property type="entry name" value="DNA-glycosylase"/>
    <property type="match status" value="1"/>
</dbReference>
<evidence type="ECO:0000256" key="3">
    <source>
        <dbReference type="ARBA" id="ARBA00022723"/>
    </source>
</evidence>
<name>A0ABV3S9I6_9GAMM</name>
<dbReference type="GO" id="GO:0004519">
    <property type="term" value="F:endonuclease activity"/>
    <property type="evidence" value="ECO:0007669"/>
    <property type="project" value="UniProtKB-KW"/>
</dbReference>
<comment type="cofactor">
    <cofactor evidence="1">
        <name>[4Fe-4S] cluster</name>
        <dbReference type="ChEBI" id="CHEBI:49883"/>
    </cofactor>
</comment>
<dbReference type="PANTHER" id="PTHR10359">
    <property type="entry name" value="A/G-SPECIFIC ADENINE GLYCOSYLASE/ENDONUCLEASE III"/>
    <property type="match status" value="1"/>
</dbReference>
<evidence type="ECO:0000256" key="4">
    <source>
        <dbReference type="ARBA" id="ARBA00023004"/>
    </source>
</evidence>
<reference evidence="7 8" key="1">
    <citation type="submission" date="2024-02" db="EMBL/GenBank/DDBJ databases">
        <title>New especies of Spiribacter isolated from saline water.</title>
        <authorList>
            <person name="Leon M.J."/>
            <person name="De La Haba R."/>
            <person name="Sanchez-Porro C."/>
            <person name="Ventosa A."/>
        </authorList>
    </citation>
    <scope>NUCLEOTIDE SEQUENCE [LARGE SCALE GENOMIC DNA]</scope>
    <source>
        <strain evidence="8">ag22IC4-227</strain>
    </source>
</reference>
<keyword evidence="2" id="KW-0004">4Fe-4S</keyword>
<organism evidence="7 8">
    <name type="scientific">Spiribacter onubensis</name>
    <dbReference type="NCBI Taxonomy" id="3122420"/>
    <lineage>
        <taxon>Bacteria</taxon>
        <taxon>Pseudomonadati</taxon>
        <taxon>Pseudomonadota</taxon>
        <taxon>Gammaproteobacteria</taxon>
        <taxon>Chromatiales</taxon>
        <taxon>Ectothiorhodospiraceae</taxon>
        <taxon>Spiribacter</taxon>
    </lineage>
</organism>
<gene>
    <name evidence="7" type="ORF">V6X64_05355</name>
</gene>
<feature type="domain" description="HhH-GPD" evidence="6">
    <location>
        <begin position="51"/>
        <end position="208"/>
    </location>
</feature>
<evidence type="ECO:0000256" key="2">
    <source>
        <dbReference type="ARBA" id="ARBA00022485"/>
    </source>
</evidence>
<dbReference type="Gene3D" id="1.10.340.30">
    <property type="entry name" value="Hypothetical protein, domain 2"/>
    <property type="match status" value="1"/>
</dbReference>
<keyword evidence="7" id="KW-0378">Hydrolase</keyword>
<dbReference type="Gene3D" id="1.10.1670.10">
    <property type="entry name" value="Helix-hairpin-Helix base-excision DNA repair enzymes (C-terminal)"/>
    <property type="match status" value="1"/>
</dbReference>
<dbReference type="EMBL" id="JBAKFJ010000001">
    <property type="protein sequence ID" value="MEX0386424.1"/>
    <property type="molecule type" value="Genomic_DNA"/>
</dbReference>
<dbReference type="Proteomes" id="UP001556653">
    <property type="component" value="Unassembled WGS sequence"/>
</dbReference>
<evidence type="ECO:0000313" key="7">
    <source>
        <dbReference type="EMBL" id="MEX0386424.1"/>
    </source>
</evidence>
<keyword evidence="5" id="KW-0411">Iron-sulfur</keyword>
<evidence type="ECO:0000259" key="6">
    <source>
        <dbReference type="SMART" id="SM00478"/>
    </source>
</evidence>
<dbReference type="CDD" id="cd00056">
    <property type="entry name" value="ENDO3c"/>
    <property type="match status" value="1"/>
</dbReference>
<dbReference type="SMART" id="SM00525">
    <property type="entry name" value="FES"/>
    <property type="match status" value="1"/>
</dbReference>
<dbReference type="Pfam" id="PF00730">
    <property type="entry name" value="HhH-GPD"/>
    <property type="match status" value="1"/>
</dbReference>
<evidence type="ECO:0000313" key="8">
    <source>
        <dbReference type="Proteomes" id="UP001556653"/>
    </source>
</evidence>
<dbReference type="SMART" id="SM00478">
    <property type="entry name" value="ENDO3c"/>
    <property type="match status" value="1"/>
</dbReference>
<sequence length="237" mass="26078">MSENDMADTRPAITDTATAVPRLYDRLLAALGPQSWWPAESAFEVLVGAVLTQNAAWRNVEQAVDRLQARDWMTPEAILAAPREALAECLRPSGYYNVKSQRLRAACETWLALGGEAGLIDMETAAMRSALLEVKGLGPESVDDVLLYGFGRPVFVVDAYTRRIFSRIGLVSPRVGYDGLQALFHDALAPDVGQFNEFHALIVTIGKSYCRPRTPRCEACPLRGDCAHGLARRNQRS</sequence>